<name>A0A2G9YIJ1_9BACT</name>
<evidence type="ECO:0000256" key="6">
    <source>
        <dbReference type="HAMAP-Rule" id="MF_00479"/>
    </source>
</evidence>
<keyword evidence="6" id="KW-1278">Translocase</keyword>
<evidence type="ECO:0000256" key="2">
    <source>
        <dbReference type="ARBA" id="ARBA00022553"/>
    </source>
</evidence>
<organism evidence="8 9">
    <name type="scientific">Candidatus Sherwoodlollariibacterium unditelluris</name>
    <dbReference type="NCBI Taxonomy" id="1974757"/>
    <lineage>
        <taxon>Bacteria</taxon>
        <taxon>Pseudomonadati</taxon>
        <taxon>Candidatus Omnitrophota</taxon>
        <taxon>Candidatus Sherwoodlollariibacterium</taxon>
    </lineage>
</organism>
<dbReference type="GO" id="GO:0009055">
    <property type="term" value="F:electron transfer activity"/>
    <property type="evidence" value="ECO:0007669"/>
    <property type="project" value="InterPro"/>
</dbReference>
<evidence type="ECO:0000313" key="8">
    <source>
        <dbReference type="EMBL" id="PIP19035.1"/>
    </source>
</evidence>
<keyword evidence="4 6" id="KW-0288">FMN</keyword>
<evidence type="ECO:0000313" key="9">
    <source>
        <dbReference type="Proteomes" id="UP000231292"/>
    </source>
</evidence>
<keyword evidence="2 6" id="KW-0597">Phosphoprotein</keyword>
<comment type="subcellular location">
    <subcellularLocation>
        <location evidence="6">Cell membrane</location>
        <topology evidence="6">Single-pass membrane protein</topology>
    </subcellularLocation>
</comment>
<comment type="cofactor">
    <cofactor evidence="6">
        <name>FMN</name>
        <dbReference type="ChEBI" id="CHEBI:58210"/>
    </cofactor>
</comment>
<keyword evidence="3 6" id="KW-0285">Flavoprotein</keyword>
<dbReference type="EC" id="7.-.-.-" evidence="6"/>
<comment type="similarity">
    <text evidence="6">Belongs to the RnfG family.</text>
</comment>
<keyword evidence="5 6" id="KW-0249">Electron transport</keyword>
<dbReference type="Proteomes" id="UP000231292">
    <property type="component" value="Unassembled WGS sequence"/>
</dbReference>
<dbReference type="SMART" id="SM00900">
    <property type="entry name" value="FMN_bind"/>
    <property type="match status" value="1"/>
</dbReference>
<dbReference type="PANTHER" id="PTHR36118">
    <property type="entry name" value="ION-TRANSLOCATING OXIDOREDUCTASE COMPLEX SUBUNIT G"/>
    <property type="match status" value="1"/>
</dbReference>
<keyword evidence="1 6" id="KW-0813">Transport</keyword>
<gene>
    <name evidence="6" type="primary">rnfG</name>
    <name evidence="8" type="ORF">COX41_05105</name>
</gene>
<keyword evidence="6" id="KW-1003">Cell membrane</keyword>
<dbReference type="GO" id="GO:0010181">
    <property type="term" value="F:FMN binding"/>
    <property type="evidence" value="ECO:0007669"/>
    <property type="project" value="InterPro"/>
</dbReference>
<dbReference type="GO" id="GO:0005886">
    <property type="term" value="C:plasma membrane"/>
    <property type="evidence" value="ECO:0007669"/>
    <property type="project" value="UniProtKB-SubCell"/>
</dbReference>
<proteinExistence type="inferred from homology"/>
<evidence type="ECO:0000256" key="1">
    <source>
        <dbReference type="ARBA" id="ARBA00022448"/>
    </source>
</evidence>
<dbReference type="GO" id="GO:0022900">
    <property type="term" value="P:electron transport chain"/>
    <property type="evidence" value="ECO:0007669"/>
    <property type="project" value="UniProtKB-UniRule"/>
</dbReference>
<reference evidence="8 9" key="1">
    <citation type="submission" date="2017-09" db="EMBL/GenBank/DDBJ databases">
        <title>Depth-based differentiation of microbial function through sediment-hosted aquifers and enrichment of novel symbionts in the deep terrestrial subsurface.</title>
        <authorList>
            <person name="Probst A.J."/>
            <person name="Ladd B."/>
            <person name="Jarett J.K."/>
            <person name="Geller-Mcgrath D.E."/>
            <person name="Sieber C.M."/>
            <person name="Emerson J.B."/>
            <person name="Anantharaman K."/>
            <person name="Thomas B.C."/>
            <person name="Malmstrom R."/>
            <person name="Stieglmeier M."/>
            <person name="Klingl A."/>
            <person name="Woyke T."/>
            <person name="Ryan C.M."/>
            <person name="Banfield J.F."/>
        </authorList>
    </citation>
    <scope>NUCLEOTIDE SEQUENCE [LARGE SCALE GENOMIC DNA]</scope>
    <source>
        <strain evidence="8">CG23_combo_of_CG06-09_8_20_14_all_41_10</strain>
    </source>
</reference>
<dbReference type="EMBL" id="PCRK01000126">
    <property type="protein sequence ID" value="PIP19035.1"/>
    <property type="molecule type" value="Genomic_DNA"/>
</dbReference>
<protein>
    <recommendedName>
        <fullName evidence="6">Ion-translocating oxidoreductase complex subunit G</fullName>
        <ecNumber evidence="6">7.-.-.-</ecNumber>
    </recommendedName>
    <alternativeName>
        <fullName evidence="6">Rnf electron transport complex subunit G</fullName>
    </alternativeName>
</protein>
<accession>A0A2G9YIJ1</accession>
<dbReference type="InterPro" id="IPR007329">
    <property type="entry name" value="FMN-bd"/>
</dbReference>
<dbReference type="PIRSF" id="PIRSF006091">
    <property type="entry name" value="E_trnsport_RnfG"/>
    <property type="match status" value="1"/>
</dbReference>
<dbReference type="PANTHER" id="PTHR36118:SF1">
    <property type="entry name" value="ION-TRANSLOCATING OXIDOREDUCTASE COMPLEX SUBUNIT G"/>
    <property type="match status" value="1"/>
</dbReference>
<feature type="domain" description="FMN-binding" evidence="7">
    <location>
        <begin position="87"/>
        <end position="164"/>
    </location>
</feature>
<dbReference type="AlphaFoldDB" id="A0A2G9YIJ1"/>
<evidence type="ECO:0000256" key="4">
    <source>
        <dbReference type="ARBA" id="ARBA00022643"/>
    </source>
</evidence>
<dbReference type="HAMAP" id="MF_00479">
    <property type="entry name" value="RsxG_RnfG"/>
    <property type="match status" value="1"/>
</dbReference>
<evidence type="ECO:0000259" key="7">
    <source>
        <dbReference type="SMART" id="SM00900"/>
    </source>
</evidence>
<keyword evidence="6" id="KW-0812">Transmembrane</keyword>
<comment type="caution">
    <text evidence="8">The sequence shown here is derived from an EMBL/GenBank/DDBJ whole genome shotgun (WGS) entry which is preliminary data.</text>
</comment>
<dbReference type="NCBIfam" id="TIGR01947">
    <property type="entry name" value="rnfG"/>
    <property type="match status" value="1"/>
</dbReference>
<evidence type="ECO:0000256" key="5">
    <source>
        <dbReference type="ARBA" id="ARBA00022982"/>
    </source>
</evidence>
<dbReference type="Pfam" id="PF04205">
    <property type="entry name" value="FMN_bind"/>
    <property type="match status" value="1"/>
</dbReference>
<evidence type="ECO:0000256" key="3">
    <source>
        <dbReference type="ARBA" id="ARBA00022630"/>
    </source>
</evidence>
<comment type="function">
    <text evidence="6">Part of a membrane-bound complex that couples electron transfer with translocation of ions across the membrane.</text>
</comment>
<feature type="modified residue" description="FMN phosphoryl threonine" evidence="6">
    <location>
        <position position="147"/>
    </location>
</feature>
<keyword evidence="6" id="KW-0472">Membrane</keyword>
<keyword evidence="6" id="KW-1133">Transmembrane helix</keyword>
<sequence>MREMFRFGFILGIICIVAGGLLAGVNSLTKPRIFAQAQAEERLGLKEVLPDADRFEAVEEKEEIIYYKGHNKDGKFIGAAFKAVGKGYSSTIETLVGMLKDGTIVAIKVLSQNETPGLGARVAEPEFTAQFNNIRDLSKVQAITGATISSRAVIELVKKRAEEIRGLIKNEK</sequence>
<comment type="subunit">
    <text evidence="6">The complex is composed of six subunits: RnfA, RnfB, RnfC, RnfD, RnfE and RnfG.</text>
</comment>
<dbReference type="InterPro" id="IPR010209">
    <property type="entry name" value="Ion_transpt_RnfG/RsxG"/>
</dbReference>